<dbReference type="EMBL" id="JBHMAX010000017">
    <property type="protein sequence ID" value="MFB9732303.1"/>
    <property type="molecule type" value="Genomic_DNA"/>
</dbReference>
<dbReference type="InterPro" id="IPR038063">
    <property type="entry name" value="Transpep_catalytic_dom"/>
</dbReference>
<evidence type="ECO:0000313" key="9">
    <source>
        <dbReference type="EMBL" id="MFB9732303.1"/>
    </source>
</evidence>
<dbReference type="Gene3D" id="1.10.101.10">
    <property type="entry name" value="PGBD-like superfamily/PGBD"/>
    <property type="match status" value="1"/>
</dbReference>
<keyword evidence="4 6" id="KW-0573">Peptidoglycan synthesis</keyword>
<dbReference type="Pfam" id="PF03734">
    <property type="entry name" value="YkuD"/>
    <property type="match status" value="1"/>
</dbReference>
<comment type="pathway">
    <text evidence="1 6">Cell wall biogenesis; peptidoglycan biosynthesis.</text>
</comment>
<keyword evidence="3 6" id="KW-0133">Cell shape</keyword>
<keyword evidence="5 6" id="KW-0961">Cell wall biogenesis/degradation</keyword>
<feature type="compositionally biased region" description="Pro residues" evidence="7">
    <location>
        <begin position="48"/>
        <end position="69"/>
    </location>
</feature>
<dbReference type="PROSITE" id="PS52029">
    <property type="entry name" value="LD_TPASE"/>
    <property type="match status" value="1"/>
</dbReference>
<dbReference type="CDD" id="cd16913">
    <property type="entry name" value="YkuD_like"/>
    <property type="match status" value="1"/>
</dbReference>
<evidence type="ECO:0000256" key="5">
    <source>
        <dbReference type="ARBA" id="ARBA00023316"/>
    </source>
</evidence>
<gene>
    <name evidence="9" type="ORF">ACFFN0_09630</name>
</gene>
<keyword evidence="2" id="KW-0808">Transferase</keyword>
<keyword evidence="10" id="KW-1185">Reference proteome</keyword>
<dbReference type="SUPFAM" id="SSF47090">
    <property type="entry name" value="PGBD-like"/>
    <property type="match status" value="1"/>
</dbReference>
<evidence type="ECO:0000256" key="7">
    <source>
        <dbReference type="SAM" id="MobiDB-lite"/>
    </source>
</evidence>
<reference evidence="9 10" key="1">
    <citation type="submission" date="2024-09" db="EMBL/GenBank/DDBJ databases">
        <authorList>
            <person name="Sun Q."/>
            <person name="Mori K."/>
        </authorList>
    </citation>
    <scope>NUCLEOTIDE SEQUENCE [LARGE SCALE GENOMIC DNA]</scope>
    <source>
        <strain evidence="9 10">JCM 12763</strain>
    </source>
</reference>
<feature type="active site" description="Proton donor/acceptor" evidence="6">
    <location>
        <position position="231"/>
    </location>
</feature>
<dbReference type="Proteomes" id="UP001589613">
    <property type="component" value="Unassembled WGS sequence"/>
</dbReference>
<feature type="domain" description="L,D-TPase catalytic" evidence="8">
    <location>
        <begin position="146"/>
        <end position="271"/>
    </location>
</feature>
<dbReference type="RefSeq" id="WP_237770132.1">
    <property type="nucleotide sequence ID" value="NZ_JBHMAX010000017.1"/>
</dbReference>
<feature type="region of interest" description="Disordered" evidence="7">
    <location>
        <begin position="43"/>
        <end position="75"/>
    </location>
</feature>
<dbReference type="SUPFAM" id="SSF141523">
    <property type="entry name" value="L,D-transpeptidase catalytic domain-like"/>
    <property type="match status" value="1"/>
</dbReference>
<dbReference type="InterPro" id="IPR036366">
    <property type="entry name" value="PGBDSf"/>
</dbReference>
<accession>A0ABV5V3A1</accession>
<proteinExistence type="predicted"/>
<name>A0ABV5V3A1_9MICO</name>
<dbReference type="InterPro" id="IPR005490">
    <property type="entry name" value="LD_TPept_cat_dom"/>
</dbReference>
<dbReference type="InterPro" id="IPR002477">
    <property type="entry name" value="Peptidoglycan-bd-like"/>
</dbReference>
<evidence type="ECO:0000256" key="3">
    <source>
        <dbReference type="ARBA" id="ARBA00022960"/>
    </source>
</evidence>
<evidence type="ECO:0000256" key="1">
    <source>
        <dbReference type="ARBA" id="ARBA00004752"/>
    </source>
</evidence>
<organism evidence="9 10">
    <name type="scientific">Ornithinimicrobium kibberense</name>
    <dbReference type="NCBI Taxonomy" id="282060"/>
    <lineage>
        <taxon>Bacteria</taxon>
        <taxon>Bacillati</taxon>
        <taxon>Actinomycetota</taxon>
        <taxon>Actinomycetes</taxon>
        <taxon>Micrococcales</taxon>
        <taxon>Ornithinimicrobiaceae</taxon>
        <taxon>Ornithinimicrobium</taxon>
    </lineage>
</organism>
<protein>
    <submittedName>
        <fullName evidence="9">Peptidoglycan-binding protein</fullName>
    </submittedName>
</protein>
<dbReference type="Pfam" id="PF01471">
    <property type="entry name" value="PG_binding_1"/>
    <property type="match status" value="1"/>
</dbReference>
<dbReference type="InterPro" id="IPR036365">
    <property type="entry name" value="PGBD-like_sf"/>
</dbReference>
<evidence type="ECO:0000256" key="6">
    <source>
        <dbReference type="PROSITE-ProRule" id="PRU01373"/>
    </source>
</evidence>
<evidence type="ECO:0000256" key="2">
    <source>
        <dbReference type="ARBA" id="ARBA00022679"/>
    </source>
</evidence>
<evidence type="ECO:0000313" key="10">
    <source>
        <dbReference type="Proteomes" id="UP001589613"/>
    </source>
</evidence>
<comment type="caution">
    <text evidence="9">The sequence shown here is derived from an EMBL/GenBank/DDBJ whole genome shotgun (WGS) entry which is preliminary data.</text>
</comment>
<sequence length="271" mass="28630">MRMQRYEGVPRALARLPLHRRDLLRGGLGLVTGAVLGGLADSYDRVAVPPPPPPEPEPEPEPPPPPPEPAAYQRGDAGDGVLALQQQLGATGYWCGEPDGGFGHLTQQAVWAVQKAHGLVRDGIAGPATQAAIETGYRPAPVAGGDHVEVHLGPQLLLVVRGGATTMVLNTSTGNEEPYEFRGEEYTAQTPTGDYVVGFMDSVGTAGDGWREGELGELYRPMFYDGNYAVHGSGSIPPWPASHGCARISTAAMDMFWSEGLLGMGGRVVVV</sequence>
<evidence type="ECO:0000256" key="4">
    <source>
        <dbReference type="ARBA" id="ARBA00022984"/>
    </source>
</evidence>
<dbReference type="Gene3D" id="2.40.440.10">
    <property type="entry name" value="L,D-transpeptidase catalytic domain-like"/>
    <property type="match status" value="1"/>
</dbReference>
<evidence type="ECO:0000259" key="8">
    <source>
        <dbReference type="PROSITE" id="PS52029"/>
    </source>
</evidence>
<feature type="active site" description="Nucleophile" evidence="6">
    <location>
        <position position="245"/>
    </location>
</feature>